<feature type="domain" description="Methyltransferase type 11" evidence="1">
    <location>
        <begin position="37"/>
        <end position="131"/>
    </location>
</feature>
<dbReference type="EC" id="2.1.1.163" evidence="2"/>
<organism evidence="2 3">
    <name type="scientific">Caproicibacter fermentans</name>
    <dbReference type="NCBI Taxonomy" id="2576756"/>
    <lineage>
        <taxon>Bacteria</taxon>
        <taxon>Bacillati</taxon>
        <taxon>Bacillota</taxon>
        <taxon>Clostridia</taxon>
        <taxon>Eubacteriales</taxon>
        <taxon>Acutalibacteraceae</taxon>
        <taxon>Caproicibacter</taxon>
    </lineage>
</organism>
<dbReference type="CDD" id="cd02440">
    <property type="entry name" value="AdoMet_MTases"/>
    <property type="match status" value="1"/>
</dbReference>
<reference evidence="2 3" key="1">
    <citation type="submission" date="2019-09" db="EMBL/GenBank/DDBJ databases">
        <title>Genome sequence of Clostridium sp. EA1.</title>
        <authorList>
            <person name="Poehlein A."/>
            <person name="Bengelsdorf F.R."/>
            <person name="Daniel R."/>
        </authorList>
    </citation>
    <scope>NUCLEOTIDE SEQUENCE [LARGE SCALE GENOMIC DNA]</scope>
    <source>
        <strain evidence="2 3">EA1</strain>
    </source>
</reference>
<sequence length="191" mass="20935">MDEKRTAARTGPRSAERVRIAGLLLQRTGPLEFRSVLDVGCRRGELLELLLAEHPGIRACGIDLSERRIKAAAERLGGRAQVTVGDAENLPYPDASFDLLICGNPIRRCQTPARAVNQFYRVLRKDGTLILFGYGRTPAGLTLARVVARYGGESGGTCSAKEIRAILERSAFRNVEWESPIKNVYLAAGKK</sequence>
<dbReference type="Proteomes" id="UP000469440">
    <property type="component" value="Unassembled WGS sequence"/>
</dbReference>
<dbReference type="SUPFAM" id="SSF53335">
    <property type="entry name" value="S-adenosyl-L-methionine-dependent methyltransferases"/>
    <property type="match status" value="1"/>
</dbReference>
<dbReference type="EMBL" id="VWXL01000052">
    <property type="protein sequence ID" value="MVB10951.1"/>
    <property type="molecule type" value="Genomic_DNA"/>
</dbReference>
<dbReference type="GO" id="GO:0032259">
    <property type="term" value="P:methylation"/>
    <property type="evidence" value="ECO:0007669"/>
    <property type="project" value="UniProtKB-KW"/>
</dbReference>
<dbReference type="Pfam" id="PF08241">
    <property type="entry name" value="Methyltransf_11"/>
    <property type="match status" value="1"/>
</dbReference>
<keyword evidence="2" id="KW-0808">Transferase</keyword>
<evidence type="ECO:0000313" key="2">
    <source>
        <dbReference type="EMBL" id="MVB10951.1"/>
    </source>
</evidence>
<accession>A0A6N8HYN0</accession>
<dbReference type="GO" id="GO:0008757">
    <property type="term" value="F:S-adenosylmethionine-dependent methyltransferase activity"/>
    <property type="evidence" value="ECO:0007669"/>
    <property type="project" value="InterPro"/>
</dbReference>
<proteinExistence type="predicted"/>
<dbReference type="AlphaFoldDB" id="A0A6N8HYN0"/>
<keyword evidence="3" id="KW-1185">Reference proteome</keyword>
<name>A0A6N8HYN0_9FIRM</name>
<keyword evidence="2" id="KW-0830">Ubiquinone</keyword>
<comment type="caution">
    <text evidence="2">The sequence shown here is derived from an EMBL/GenBank/DDBJ whole genome shotgun (WGS) entry which is preliminary data.</text>
</comment>
<dbReference type="RefSeq" id="WP_156990336.1">
    <property type="nucleotide sequence ID" value="NZ_VWXL01000052.1"/>
</dbReference>
<protein>
    <submittedName>
        <fullName evidence="2">Ubiquinone/menaquinone biosynthesis C-methyltransferase UbiE</fullName>
        <ecNumber evidence="2">2.1.1.163</ecNumber>
    </submittedName>
</protein>
<keyword evidence="2" id="KW-0489">Methyltransferase</keyword>
<dbReference type="GO" id="GO:0043770">
    <property type="term" value="F:demethylmenaquinone methyltransferase activity"/>
    <property type="evidence" value="ECO:0007669"/>
    <property type="project" value="UniProtKB-EC"/>
</dbReference>
<dbReference type="OrthoDB" id="9808140at2"/>
<dbReference type="PANTHER" id="PTHR43591">
    <property type="entry name" value="METHYLTRANSFERASE"/>
    <property type="match status" value="1"/>
</dbReference>
<dbReference type="Gene3D" id="3.40.50.150">
    <property type="entry name" value="Vaccinia Virus protein VP39"/>
    <property type="match status" value="1"/>
</dbReference>
<evidence type="ECO:0000313" key="3">
    <source>
        <dbReference type="Proteomes" id="UP000469440"/>
    </source>
</evidence>
<gene>
    <name evidence="2" type="primary">ubiE_3</name>
    <name evidence="2" type="ORF">CAFE_16520</name>
</gene>
<dbReference type="InterPro" id="IPR029063">
    <property type="entry name" value="SAM-dependent_MTases_sf"/>
</dbReference>
<evidence type="ECO:0000259" key="1">
    <source>
        <dbReference type="Pfam" id="PF08241"/>
    </source>
</evidence>
<dbReference type="InterPro" id="IPR013216">
    <property type="entry name" value="Methyltransf_11"/>
</dbReference>